<proteinExistence type="predicted"/>
<sequence>MNTTTLKKLPYGFIKLQSETIKPFVGKGFFKSDSVNALVMQNTLSGDWFVMKTNDNPKRIFDPLAFGSVKHALIYAGETYSINN</sequence>
<dbReference type="EMBL" id="LR798206">
    <property type="protein sequence ID" value="CAB5178694.1"/>
    <property type="molecule type" value="Genomic_DNA"/>
</dbReference>
<accession>A0A6J7WA72</accession>
<name>A0A6J7WA72_9CAUD</name>
<evidence type="ECO:0000313" key="1">
    <source>
        <dbReference type="EMBL" id="CAB5178694.1"/>
    </source>
</evidence>
<protein>
    <submittedName>
        <fullName evidence="1">Uncharacterized protein</fullName>
    </submittedName>
</protein>
<organism evidence="1">
    <name type="scientific">uncultured Caudovirales phage</name>
    <dbReference type="NCBI Taxonomy" id="2100421"/>
    <lineage>
        <taxon>Viruses</taxon>
        <taxon>Duplodnaviria</taxon>
        <taxon>Heunggongvirae</taxon>
        <taxon>Uroviricota</taxon>
        <taxon>Caudoviricetes</taxon>
        <taxon>Peduoviridae</taxon>
        <taxon>Maltschvirus</taxon>
        <taxon>Maltschvirus maltsch</taxon>
    </lineage>
</organism>
<gene>
    <name evidence="1" type="ORF">UFOVP157_27</name>
</gene>
<reference evidence="1" key="1">
    <citation type="submission" date="2020-05" db="EMBL/GenBank/DDBJ databases">
        <authorList>
            <person name="Chiriac C."/>
            <person name="Salcher M."/>
            <person name="Ghai R."/>
            <person name="Kavagutti S V."/>
        </authorList>
    </citation>
    <scope>NUCLEOTIDE SEQUENCE</scope>
</reference>